<dbReference type="KEGG" id="pcor:KS4_12760"/>
<dbReference type="Proteomes" id="UP000317369">
    <property type="component" value="Chromosome"/>
</dbReference>
<dbReference type="AlphaFoldDB" id="A0A517YSP2"/>
<sequence>MKHVVTHVLSYSYYKFHPLDPVKSLNTKRLSVVIG</sequence>
<name>A0A517YSP2_9BACT</name>
<protein>
    <submittedName>
        <fullName evidence="1">Uncharacterized protein</fullName>
    </submittedName>
</protein>
<proteinExistence type="predicted"/>
<reference evidence="1 2" key="1">
    <citation type="submission" date="2019-02" db="EMBL/GenBank/DDBJ databases">
        <title>Deep-cultivation of Planctomycetes and their phenomic and genomic characterization uncovers novel biology.</title>
        <authorList>
            <person name="Wiegand S."/>
            <person name="Jogler M."/>
            <person name="Boedeker C."/>
            <person name="Pinto D."/>
            <person name="Vollmers J."/>
            <person name="Rivas-Marin E."/>
            <person name="Kohn T."/>
            <person name="Peeters S.H."/>
            <person name="Heuer A."/>
            <person name="Rast P."/>
            <person name="Oberbeckmann S."/>
            <person name="Bunk B."/>
            <person name="Jeske O."/>
            <person name="Meyerdierks A."/>
            <person name="Storesund J.E."/>
            <person name="Kallscheuer N."/>
            <person name="Luecker S."/>
            <person name="Lage O.M."/>
            <person name="Pohl T."/>
            <person name="Merkel B.J."/>
            <person name="Hornburger P."/>
            <person name="Mueller R.-W."/>
            <person name="Bruemmer F."/>
            <person name="Labrenz M."/>
            <person name="Spormann A.M."/>
            <person name="Op den Camp H."/>
            <person name="Overmann J."/>
            <person name="Amann R."/>
            <person name="Jetten M.S.M."/>
            <person name="Mascher T."/>
            <person name="Medema M.H."/>
            <person name="Devos D.P."/>
            <person name="Kaster A.-K."/>
            <person name="Ovreas L."/>
            <person name="Rohde M."/>
            <person name="Galperin M.Y."/>
            <person name="Jogler C."/>
        </authorList>
    </citation>
    <scope>NUCLEOTIDE SEQUENCE [LARGE SCALE GENOMIC DNA]</scope>
    <source>
        <strain evidence="1 2">KS4</strain>
    </source>
</reference>
<organism evidence="1 2">
    <name type="scientific">Poriferisphaera corsica</name>
    <dbReference type="NCBI Taxonomy" id="2528020"/>
    <lineage>
        <taxon>Bacteria</taxon>
        <taxon>Pseudomonadati</taxon>
        <taxon>Planctomycetota</taxon>
        <taxon>Phycisphaerae</taxon>
        <taxon>Phycisphaerales</taxon>
        <taxon>Phycisphaeraceae</taxon>
        <taxon>Poriferisphaera</taxon>
    </lineage>
</organism>
<accession>A0A517YSP2</accession>
<evidence type="ECO:0000313" key="2">
    <source>
        <dbReference type="Proteomes" id="UP000317369"/>
    </source>
</evidence>
<dbReference type="EMBL" id="CP036425">
    <property type="protein sequence ID" value="QDU33231.1"/>
    <property type="molecule type" value="Genomic_DNA"/>
</dbReference>
<gene>
    <name evidence="1" type="ORF">KS4_12760</name>
</gene>
<keyword evidence="2" id="KW-1185">Reference proteome</keyword>
<evidence type="ECO:0000313" key="1">
    <source>
        <dbReference type="EMBL" id="QDU33231.1"/>
    </source>
</evidence>